<protein>
    <submittedName>
        <fullName evidence="1">Uncharacterized protein</fullName>
    </submittedName>
</protein>
<reference evidence="1" key="1">
    <citation type="submission" date="2021-05" db="UniProtKB">
        <authorList>
            <consortium name="EnsemblPlants"/>
        </authorList>
    </citation>
    <scope>IDENTIFICATION</scope>
    <source>
        <strain evidence="1">subsp. malaccensis</strain>
    </source>
</reference>
<dbReference type="AlphaFoldDB" id="A0A804KMN7"/>
<keyword evidence="2" id="KW-1185">Reference proteome</keyword>
<evidence type="ECO:0000313" key="2">
    <source>
        <dbReference type="Proteomes" id="UP000012960"/>
    </source>
</evidence>
<dbReference type="Gene3D" id="3.30.300.90">
    <property type="entry name" value="BolA-like"/>
    <property type="match status" value="1"/>
</dbReference>
<name>A0A804KMN7_MUSAM</name>
<dbReference type="Proteomes" id="UP000012960">
    <property type="component" value="Unplaced"/>
</dbReference>
<accession>A0A804KMN7</accession>
<dbReference type="InterPro" id="IPR036065">
    <property type="entry name" value="BolA-like_sf"/>
</dbReference>
<dbReference type="EnsemblPlants" id="Ma09_t22910.1">
    <property type="protein sequence ID" value="Ma09_p22910.1"/>
    <property type="gene ID" value="Ma09_g22910"/>
</dbReference>
<proteinExistence type="predicted"/>
<dbReference type="Gramene" id="Ma09_t22910.1">
    <property type="protein sequence ID" value="Ma09_p22910.1"/>
    <property type="gene ID" value="Ma09_g22910"/>
</dbReference>
<organism evidence="1 2">
    <name type="scientific">Musa acuminata subsp. malaccensis</name>
    <name type="common">Wild banana</name>
    <name type="synonym">Musa malaccensis</name>
    <dbReference type="NCBI Taxonomy" id="214687"/>
    <lineage>
        <taxon>Eukaryota</taxon>
        <taxon>Viridiplantae</taxon>
        <taxon>Streptophyta</taxon>
        <taxon>Embryophyta</taxon>
        <taxon>Tracheophyta</taxon>
        <taxon>Spermatophyta</taxon>
        <taxon>Magnoliopsida</taxon>
        <taxon>Liliopsida</taxon>
        <taxon>Zingiberales</taxon>
        <taxon>Musaceae</taxon>
        <taxon>Musa</taxon>
    </lineage>
</organism>
<evidence type="ECO:0000313" key="1">
    <source>
        <dbReference type="EnsemblPlants" id="Ma09_p22910.1"/>
    </source>
</evidence>
<sequence length="53" mass="6078">LSRKSLVKRPRLILELLQEKLDSGSHTLSIDAKTLRFYRIADSDSERPLPSAR</sequence>
<dbReference type="SUPFAM" id="SSF82657">
    <property type="entry name" value="BolA-like"/>
    <property type="match status" value="1"/>
</dbReference>
<dbReference type="InParanoid" id="A0A804KMN7"/>